<keyword evidence="3" id="KW-1185">Reference proteome</keyword>
<comment type="caution">
    <text evidence="2">The sequence shown here is derived from an EMBL/GenBank/DDBJ whole genome shotgun (WGS) entry which is preliminary data.</text>
</comment>
<evidence type="ECO:0000313" key="3">
    <source>
        <dbReference type="Proteomes" id="UP001180551"/>
    </source>
</evidence>
<feature type="compositionally biased region" description="Low complexity" evidence="1">
    <location>
        <begin position="48"/>
        <end position="59"/>
    </location>
</feature>
<sequence>MPRSSADRSRPPLRQAVARLLPARPVLGFLLLLALLGTLSYAAGAAAGPVAPDLQPAGGTRTGGGTPAGDGDMGGMHGMGGAAPRPVPGGAPR</sequence>
<feature type="region of interest" description="Disordered" evidence="1">
    <location>
        <begin position="48"/>
        <end position="93"/>
    </location>
</feature>
<reference evidence="2" key="1">
    <citation type="submission" date="2024-05" db="EMBL/GenBank/DDBJ databases">
        <title>30 novel species of actinomycetes from the DSMZ collection.</title>
        <authorList>
            <person name="Nouioui I."/>
        </authorList>
    </citation>
    <scope>NUCLEOTIDE SEQUENCE</scope>
    <source>
        <strain evidence="2">DSM 41527</strain>
    </source>
</reference>
<dbReference type="EMBL" id="JAVRFE010000025">
    <property type="protein sequence ID" value="MDT0457904.1"/>
    <property type="molecule type" value="Genomic_DNA"/>
</dbReference>
<feature type="compositionally biased region" description="Gly residues" evidence="1">
    <location>
        <begin position="60"/>
        <end position="81"/>
    </location>
</feature>
<proteinExistence type="predicted"/>
<dbReference type="RefSeq" id="WP_311625015.1">
    <property type="nucleotide sequence ID" value="NZ_JAVRFE010000025.1"/>
</dbReference>
<organism evidence="2 3">
    <name type="scientific">Streptomyces mooreae</name>
    <dbReference type="NCBI Taxonomy" id="3075523"/>
    <lineage>
        <taxon>Bacteria</taxon>
        <taxon>Bacillati</taxon>
        <taxon>Actinomycetota</taxon>
        <taxon>Actinomycetes</taxon>
        <taxon>Kitasatosporales</taxon>
        <taxon>Streptomycetaceae</taxon>
        <taxon>Streptomyces</taxon>
    </lineage>
</organism>
<evidence type="ECO:0000256" key="1">
    <source>
        <dbReference type="SAM" id="MobiDB-lite"/>
    </source>
</evidence>
<gene>
    <name evidence="2" type="ORF">RM550_19545</name>
</gene>
<dbReference type="Proteomes" id="UP001180551">
    <property type="component" value="Unassembled WGS sequence"/>
</dbReference>
<evidence type="ECO:0000313" key="2">
    <source>
        <dbReference type="EMBL" id="MDT0457904.1"/>
    </source>
</evidence>
<accession>A0ABU2TAF2</accession>
<name>A0ABU2TAF2_9ACTN</name>
<protein>
    <submittedName>
        <fullName evidence="2">Uncharacterized protein</fullName>
    </submittedName>
</protein>